<dbReference type="GO" id="GO:0004519">
    <property type="term" value="F:endonuclease activity"/>
    <property type="evidence" value="ECO:0007669"/>
    <property type="project" value="UniProtKB-KW"/>
</dbReference>
<dbReference type="CDD" id="cd06260">
    <property type="entry name" value="DUF820-like"/>
    <property type="match status" value="1"/>
</dbReference>
<organism evidence="2 3">
    <name type="scientific">Streptomyces catenulae</name>
    <dbReference type="NCBI Taxonomy" id="66875"/>
    <lineage>
        <taxon>Bacteria</taxon>
        <taxon>Bacillati</taxon>
        <taxon>Actinomycetota</taxon>
        <taxon>Actinomycetes</taxon>
        <taxon>Kitasatosporales</taxon>
        <taxon>Streptomycetaceae</taxon>
        <taxon>Streptomyces</taxon>
    </lineage>
</organism>
<dbReference type="Pfam" id="PF05685">
    <property type="entry name" value="Uma2"/>
    <property type="match status" value="1"/>
</dbReference>
<feature type="domain" description="Putative restriction endonuclease" evidence="1">
    <location>
        <begin position="17"/>
        <end position="185"/>
    </location>
</feature>
<keyword evidence="2" id="KW-0378">Hydrolase</keyword>
<protein>
    <submittedName>
        <fullName evidence="2">Uma2 family endonuclease</fullName>
    </submittedName>
</protein>
<dbReference type="SUPFAM" id="SSF52980">
    <property type="entry name" value="Restriction endonuclease-like"/>
    <property type="match status" value="1"/>
</dbReference>
<dbReference type="EMBL" id="JBEZVI010000006">
    <property type="protein sequence ID" value="MEU3710530.1"/>
    <property type="molecule type" value="Genomic_DNA"/>
</dbReference>
<keyword evidence="2" id="KW-0255">Endonuclease</keyword>
<dbReference type="InterPro" id="IPR008538">
    <property type="entry name" value="Uma2"/>
</dbReference>
<comment type="caution">
    <text evidence="2">The sequence shown here is derived from an EMBL/GenBank/DDBJ whole genome shotgun (WGS) entry which is preliminary data.</text>
</comment>
<dbReference type="InterPro" id="IPR011335">
    <property type="entry name" value="Restrct_endonuc-II-like"/>
</dbReference>
<evidence type="ECO:0000313" key="3">
    <source>
        <dbReference type="Proteomes" id="UP001550853"/>
    </source>
</evidence>
<reference evidence="2 3" key="1">
    <citation type="submission" date="2024-06" db="EMBL/GenBank/DDBJ databases">
        <title>The Natural Products Discovery Center: Release of the First 8490 Sequenced Strains for Exploring Actinobacteria Biosynthetic Diversity.</title>
        <authorList>
            <person name="Kalkreuter E."/>
            <person name="Kautsar S.A."/>
            <person name="Yang D."/>
            <person name="Bader C.D."/>
            <person name="Teijaro C.N."/>
            <person name="Fluegel L."/>
            <person name="Davis C.M."/>
            <person name="Simpson J.R."/>
            <person name="Lauterbach L."/>
            <person name="Steele A.D."/>
            <person name="Gui C."/>
            <person name="Meng S."/>
            <person name="Li G."/>
            <person name="Viehrig K."/>
            <person name="Ye F."/>
            <person name="Su P."/>
            <person name="Kiefer A.F."/>
            <person name="Nichols A."/>
            <person name="Cepeda A.J."/>
            <person name="Yan W."/>
            <person name="Fan B."/>
            <person name="Jiang Y."/>
            <person name="Adhikari A."/>
            <person name="Zheng C.-J."/>
            <person name="Schuster L."/>
            <person name="Cowan T.M."/>
            <person name="Smanski M.J."/>
            <person name="Chevrette M.G."/>
            <person name="De Carvalho L.P.S."/>
            <person name="Shen B."/>
        </authorList>
    </citation>
    <scope>NUCLEOTIDE SEQUENCE [LARGE SCALE GENOMIC DNA]</scope>
    <source>
        <strain evidence="2 3">NPDC033039</strain>
    </source>
</reference>
<evidence type="ECO:0000259" key="1">
    <source>
        <dbReference type="Pfam" id="PF05685"/>
    </source>
</evidence>
<evidence type="ECO:0000313" key="2">
    <source>
        <dbReference type="EMBL" id="MEU3710530.1"/>
    </source>
</evidence>
<keyword evidence="3" id="KW-1185">Reference proteome</keyword>
<gene>
    <name evidence="2" type="ORF">AB0E61_10555</name>
</gene>
<sequence length="192" mass="21177">MTVTYEPTATDQETLLEYFLGLAVPRGCRAEIIEGQIVVAPPAGGDREDCLSTLIWQFIRFSATEMDVSENKGLVLPGRGRYARNHVVPDATVAPRRLRHFRGAPPWMPPDGISLAIEVTGSTAHRVRIDKRHCCARGALPHYLLVDRETATTTLFSDPSGDDYRESHSVAFGKPLPLPAPFSFTLETGDFL</sequence>
<dbReference type="InterPro" id="IPR012296">
    <property type="entry name" value="Nuclease_put_TT1808"/>
</dbReference>
<dbReference type="PANTHER" id="PTHR35400">
    <property type="entry name" value="SLR1083 PROTEIN"/>
    <property type="match status" value="1"/>
</dbReference>
<dbReference type="PANTHER" id="PTHR35400:SF3">
    <property type="entry name" value="SLL1072 PROTEIN"/>
    <property type="match status" value="1"/>
</dbReference>
<dbReference type="RefSeq" id="WP_030284395.1">
    <property type="nucleotide sequence ID" value="NZ_JBEZVI010000006.1"/>
</dbReference>
<proteinExistence type="predicted"/>
<accession>A0ABV2YXQ7</accession>
<name>A0ABV2YXQ7_9ACTN</name>
<dbReference type="Gene3D" id="3.90.1570.10">
    <property type="entry name" value="tt1808, chain A"/>
    <property type="match status" value="1"/>
</dbReference>
<dbReference type="Proteomes" id="UP001550853">
    <property type="component" value="Unassembled WGS sequence"/>
</dbReference>
<keyword evidence="2" id="KW-0540">Nuclease</keyword>